<dbReference type="Pfam" id="PF10431">
    <property type="entry name" value="ClpB_D2-small"/>
    <property type="match status" value="1"/>
</dbReference>
<accession>A0A2A7MGF3</accession>
<reference evidence="11 13" key="2">
    <citation type="submission" date="2018-06" db="EMBL/GenBank/DDBJ databases">
        <authorList>
            <consortium name="IHU Genomes"/>
        </authorList>
    </citation>
    <scope>NUCLEOTIDE SEQUENCE [LARGE SCALE GENOMIC DNA]</scope>
    <source>
        <strain evidence="11 13">NEC25</strain>
    </source>
</reference>
<evidence type="ECO:0000256" key="6">
    <source>
        <dbReference type="RuleBase" id="RU004432"/>
    </source>
</evidence>
<dbReference type="InterPro" id="IPR050130">
    <property type="entry name" value="ClpA_ClpB"/>
</dbReference>
<evidence type="ECO:0000313" key="13">
    <source>
        <dbReference type="Proteomes" id="UP000431451"/>
    </source>
</evidence>
<dbReference type="OrthoDB" id="9803641at2"/>
<dbReference type="InterPro" id="IPR028299">
    <property type="entry name" value="ClpA/B_CS2"/>
</dbReference>
<dbReference type="PANTHER" id="PTHR11638">
    <property type="entry name" value="ATP-DEPENDENT CLP PROTEASE"/>
    <property type="match status" value="1"/>
</dbReference>
<dbReference type="EMBL" id="CAKJVE010000004">
    <property type="protein sequence ID" value="CAG9709935.1"/>
    <property type="molecule type" value="Genomic_DNA"/>
</dbReference>
<dbReference type="InterPro" id="IPR013461">
    <property type="entry name" value="ClpA"/>
</dbReference>
<evidence type="ECO:0000313" key="8">
    <source>
        <dbReference type="EMBL" id="CAG9709935.1"/>
    </source>
</evidence>
<organism evidence="10 12">
    <name type="scientific">Clostridium neonatale</name>
    <dbReference type="NCBI Taxonomy" id="137838"/>
    <lineage>
        <taxon>Bacteria</taxon>
        <taxon>Bacillati</taxon>
        <taxon>Bacillota</taxon>
        <taxon>Clostridia</taxon>
        <taxon>Eubacteriales</taxon>
        <taxon>Clostridiaceae</taxon>
        <taxon>Clostridium</taxon>
    </lineage>
</organism>
<dbReference type="SUPFAM" id="SSF81923">
    <property type="entry name" value="Double Clp-N motif"/>
    <property type="match status" value="1"/>
</dbReference>
<dbReference type="InterPro" id="IPR004176">
    <property type="entry name" value="Clp_R_N"/>
</dbReference>
<keyword evidence="10" id="KW-0645">Protease</keyword>
<dbReference type="Gene3D" id="1.10.8.60">
    <property type="match status" value="2"/>
</dbReference>
<proteinExistence type="inferred from homology"/>
<dbReference type="Proteomes" id="UP000220840">
    <property type="component" value="Unassembled WGS sequence"/>
</dbReference>
<keyword evidence="4 6" id="KW-0143">Chaperone</keyword>
<comment type="similarity">
    <text evidence="6">Belongs to the ClpA/ClpB family.</text>
</comment>
<reference evidence="9" key="4">
    <citation type="submission" date="2022-10" db="EMBL/GenBank/DDBJ databases">
        <authorList>
            <person name="Aires J."/>
            <person name="Mesa V."/>
        </authorList>
    </citation>
    <scope>NUCLEOTIDE SEQUENCE</scope>
    <source>
        <strain evidence="9">Clostridium neonatale JD116</strain>
    </source>
</reference>
<dbReference type="PANTHER" id="PTHR11638:SF111">
    <property type="entry name" value="ATP-DEPENDENT CLP PROTEASE ATP-BINDING SUBUNIT CLPA"/>
    <property type="match status" value="1"/>
</dbReference>
<evidence type="ECO:0000256" key="5">
    <source>
        <dbReference type="PROSITE-ProRule" id="PRU01251"/>
    </source>
</evidence>
<keyword evidence="12" id="KW-1185">Reference proteome</keyword>
<evidence type="ECO:0000313" key="9">
    <source>
        <dbReference type="EMBL" id="CAI3697595.1"/>
    </source>
</evidence>
<dbReference type="RefSeq" id="WP_058294373.1">
    <property type="nucleotide sequence ID" value="NZ_CAKJVD010000013.1"/>
</dbReference>
<dbReference type="GO" id="GO:0005524">
    <property type="term" value="F:ATP binding"/>
    <property type="evidence" value="ECO:0007669"/>
    <property type="project" value="UniProtKB-KW"/>
</dbReference>
<dbReference type="AlphaFoldDB" id="A0A2A7MGF3"/>
<dbReference type="PRINTS" id="PR00300">
    <property type="entry name" value="CLPPROTEASEA"/>
</dbReference>
<dbReference type="PROSITE" id="PS00870">
    <property type="entry name" value="CLPAB_1"/>
    <property type="match status" value="1"/>
</dbReference>
<dbReference type="CDD" id="cd00009">
    <property type="entry name" value="AAA"/>
    <property type="match status" value="1"/>
</dbReference>
<dbReference type="PROSITE" id="PS51903">
    <property type="entry name" value="CLP_R"/>
    <property type="match status" value="1"/>
</dbReference>
<dbReference type="InterPro" id="IPR001270">
    <property type="entry name" value="ClpA/B"/>
</dbReference>
<dbReference type="Gene3D" id="3.40.50.300">
    <property type="entry name" value="P-loop containing nucleotide triphosphate hydrolases"/>
    <property type="match status" value="2"/>
</dbReference>
<evidence type="ECO:0000259" key="7">
    <source>
        <dbReference type="PROSITE" id="PS51903"/>
    </source>
</evidence>
<reference evidence="8" key="3">
    <citation type="submission" date="2021-10" db="EMBL/GenBank/DDBJ databases">
        <authorList>
            <person name="Mesa V."/>
        </authorList>
    </citation>
    <scope>NUCLEOTIDE SEQUENCE</scope>
    <source>
        <strain evidence="8">CC3_PB</strain>
    </source>
</reference>
<dbReference type="EMBL" id="CAMTCP010000298">
    <property type="protein sequence ID" value="CAI3697595.1"/>
    <property type="molecule type" value="Genomic_DNA"/>
</dbReference>
<dbReference type="Gene3D" id="1.10.1780.10">
    <property type="entry name" value="Clp, N-terminal domain"/>
    <property type="match status" value="1"/>
</dbReference>
<evidence type="ECO:0000256" key="2">
    <source>
        <dbReference type="ARBA" id="ARBA00022741"/>
    </source>
</evidence>
<dbReference type="Pfam" id="PF00004">
    <property type="entry name" value="AAA"/>
    <property type="match status" value="1"/>
</dbReference>
<dbReference type="InterPro" id="IPR003959">
    <property type="entry name" value="ATPase_AAA_core"/>
</dbReference>
<dbReference type="Proteomes" id="UP001189143">
    <property type="component" value="Unassembled WGS sequence"/>
</dbReference>
<dbReference type="NCBIfam" id="TIGR02639">
    <property type="entry name" value="ClpA"/>
    <property type="match status" value="1"/>
</dbReference>
<name>A0A2A7MGF3_9CLOT</name>
<evidence type="ECO:0000313" key="12">
    <source>
        <dbReference type="Proteomes" id="UP000220840"/>
    </source>
</evidence>
<dbReference type="Pfam" id="PF17871">
    <property type="entry name" value="AAA_lid_9"/>
    <property type="match status" value="1"/>
</dbReference>
<dbReference type="EC" id="3.4.21.92" evidence="8"/>
<dbReference type="SMART" id="SM00382">
    <property type="entry name" value="AAA"/>
    <property type="match status" value="2"/>
</dbReference>
<dbReference type="PROSITE" id="PS00871">
    <property type="entry name" value="CLPAB_2"/>
    <property type="match status" value="1"/>
</dbReference>
<dbReference type="GO" id="GO:0004252">
    <property type="term" value="F:serine-type endopeptidase activity"/>
    <property type="evidence" value="ECO:0007669"/>
    <property type="project" value="UniProtKB-EC"/>
</dbReference>
<sequence length="753" mass="84839">MKVTSEVNNILVKAYEEAKERNSEYITPEHLLYAATFDDTIMNAIEELGGDIGGLRYNLATYIKTYISRKTGEPQESIDFQKVILRANEQVRYSQRDAIDVEHIMAAFFDLEESYALYYLQQEGIIKGELLYKLCHRSDTDEFISEDKEDNSDDNNRDELELSEEAKTKKREDAFLHKFTIDLTEKAKEENLDPLIGRKDILDRTIQILCRRNKNNPIHIGESGVGKTAITLGLAKLIVDGNVPDKLKDSKIFSLDIGSVIAGTKYRGDFEERIKKILDLISKIKNPIVYIDEIHSIVGAGALNGGALDASNLLKPYLTDGKIKFIGATTFDEYKKHFEKDKALSRRFQTIDVKQPSIKEAIEILNGIRTSYEEYHNVEYTDEAIKSSVILSDKFIKDKFLPDKAIDIIDEAGAYARNTIESTDEKITVDEKIIESVISKVCSIPKQSVETNEINSLEHLEENLKTRIFNQDIAIEEIVRCIKMSRAGLTDDEKPIASMLFVGPTGVGKTEIAKTLASSLGIELVRFDMSEYTEKHAAAKLIGSPPGYVGYEEGGLLTDTIRKTPHCVLLLDEVEKAHEDIVSVLLQVMDYATLTDNKGRKADFKNTIIIMTSNAGAKNIGKQLIGFGNREVKGEAIMEEVKRYFTPEFRNRLDKIVVFNHINDKMAVDIATKQLNDFKIKLAAKKIEIEFSQKCIERVAKIGTSHEFGAREISRVINGQIKNILVDEILFGKLKDGGKCSIDVVDDKFVLNI</sequence>
<dbReference type="Proteomes" id="UP000789738">
    <property type="component" value="Unassembled WGS sequence"/>
</dbReference>
<keyword evidence="1 5" id="KW-0677">Repeat</keyword>
<dbReference type="InterPro" id="IPR019489">
    <property type="entry name" value="Clp_ATPase_C"/>
</dbReference>
<dbReference type="FunFam" id="3.40.50.300:FF:000025">
    <property type="entry name" value="ATP-dependent Clp protease subunit"/>
    <property type="match status" value="1"/>
</dbReference>
<dbReference type="GO" id="GO:0005737">
    <property type="term" value="C:cytoplasm"/>
    <property type="evidence" value="ECO:0007669"/>
    <property type="project" value="TreeGrafter"/>
</dbReference>
<dbReference type="GO" id="GO:0006508">
    <property type="term" value="P:proteolysis"/>
    <property type="evidence" value="ECO:0007669"/>
    <property type="project" value="UniProtKB-KW"/>
</dbReference>
<dbReference type="InterPro" id="IPR041546">
    <property type="entry name" value="ClpA/ClpB_AAA_lid"/>
</dbReference>
<dbReference type="STRING" id="137838.GCA_001458595_01484"/>
<dbReference type="InterPro" id="IPR027417">
    <property type="entry name" value="P-loop_NTPase"/>
</dbReference>
<evidence type="ECO:0000313" key="10">
    <source>
        <dbReference type="EMBL" id="PEG30198.1"/>
    </source>
</evidence>
<dbReference type="InterPro" id="IPR036628">
    <property type="entry name" value="Clp_N_dom_sf"/>
</dbReference>
<dbReference type="GO" id="GO:0043335">
    <property type="term" value="P:protein unfolding"/>
    <property type="evidence" value="ECO:0007669"/>
    <property type="project" value="InterPro"/>
</dbReference>
<dbReference type="Pfam" id="PF07724">
    <property type="entry name" value="AAA_2"/>
    <property type="match status" value="1"/>
</dbReference>
<dbReference type="GeneID" id="68876501"/>
<protein>
    <submittedName>
        <fullName evidence="10">ATP-dependent Clp protease ATP-binding subunit ClpA</fullName>
    </submittedName>
    <submittedName>
        <fullName evidence="8">ATP-dependent Clp protease, ATPase component</fullName>
        <ecNumber evidence="8">3.4.21.92</ecNumber>
    </submittedName>
</protein>
<reference evidence="10 12" key="1">
    <citation type="submission" date="2017-10" db="EMBL/GenBank/DDBJ databases">
        <title>Effective Description of Clostridium neonatale sp. nov. linked to necrotizing enterocolitis in neonates and a clarification of species assignable to the genus Clostridium (Prazmowski 1880) emend. Lawson and Rainey 2016.</title>
        <authorList>
            <person name="Bernard K."/>
            <person name="Burdz T."/>
            <person name="Wiebe D."/>
            <person name="Balcewich B."/>
            <person name="Alfa M."/>
            <person name="Bernier A.-M."/>
        </authorList>
    </citation>
    <scope>NUCLEOTIDE SEQUENCE [LARGE SCALE GENOMIC DNA]</scope>
    <source>
        <strain evidence="10 12">LCDC99A005</strain>
    </source>
</reference>
<dbReference type="EMBL" id="PDCJ01000001">
    <property type="protein sequence ID" value="PEG30198.1"/>
    <property type="molecule type" value="Genomic_DNA"/>
</dbReference>
<dbReference type="Pfam" id="PF02861">
    <property type="entry name" value="Clp_N"/>
    <property type="match status" value="1"/>
</dbReference>
<evidence type="ECO:0000256" key="1">
    <source>
        <dbReference type="ARBA" id="ARBA00022737"/>
    </source>
</evidence>
<dbReference type="CDD" id="cd19499">
    <property type="entry name" value="RecA-like_ClpB_Hsp104-like"/>
    <property type="match status" value="1"/>
</dbReference>
<dbReference type="GO" id="GO:0034605">
    <property type="term" value="P:cellular response to heat"/>
    <property type="evidence" value="ECO:0007669"/>
    <property type="project" value="TreeGrafter"/>
</dbReference>
<dbReference type="InterPro" id="IPR003593">
    <property type="entry name" value="AAA+_ATPase"/>
</dbReference>
<dbReference type="SMART" id="SM01086">
    <property type="entry name" value="ClpB_D2-small"/>
    <property type="match status" value="1"/>
</dbReference>
<gene>
    <name evidence="10" type="primary">clpA</name>
    <name evidence="9" type="ORF">CNEO2_950011</name>
    <name evidence="8" type="ORF">CNEO_44496</name>
    <name evidence="11" type="ORF">CNEONATNEC25_01150</name>
    <name evidence="10" type="ORF">CQ394_00245</name>
</gene>
<dbReference type="InterPro" id="IPR018368">
    <property type="entry name" value="ClpA/B_CS1"/>
</dbReference>
<dbReference type="GO" id="GO:0016887">
    <property type="term" value="F:ATP hydrolysis activity"/>
    <property type="evidence" value="ECO:0007669"/>
    <property type="project" value="InterPro"/>
</dbReference>
<evidence type="ECO:0000256" key="3">
    <source>
        <dbReference type="ARBA" id="ARBA00022840"/>
    </source>
</evidence>
<dbReference type="Proteomes" id="UP000431451">
    <property type="component" value="Unassembled WGS sequence"/>
</dbReference>
<keyword evidence="3 6" id="KW-0067">ATP-binding</keyword>
<evidence type="ECO:0000256" key="4">
    <source>
        <dbReference type="ARBA" id="ARBA00023186"/>
    </source>
</evidence>
<dbReference type="SUPFAM" id="SSF52540">
    <property type="entry name" value="P-loop containing nucleoside triphosphate hydrolases"/>
    <property type="match status" value="2"/>
</dbReference>
<dbReference type="EMBL" id="UWJD01000001">
    <property type="protein sequence ID" value="VCT83553.1"/>
    <property type="molecule type" value="Genomic_DNA"/>
</dbReference>
<feature type="domain" description="Clp R" evidence="7">
    <location>
        <begin position="1"/>
        <end position="141"/>
    </location>
</feature>
<evidence type="ECO:0000313" key="11">
    <source>
        <dbReference type="EMBL" id="VCT83553.1"/>
    </source>
</evidence>
<keyword evidence="2 6" id="KW-0547">Nucleotide-binding</keyword>
<keyword evidence="8" id="KW-0378">Hydrolase</keyword>